<protein>
    <submittedName>
        <fullName evidence="6">Zinc finger, c3HC4 type (RING finger) domain-containing protein</fullName>
    </submittedName>
</protein>
<accession>A0AAD4NFX9</accession>
<evidence type="ECO:0000256" key="3">
    <source>
        <dbReference type="PROSITE-ProRule" id="PRU00175"/>
    </source>
</evidence>
<name>A0AAD4NFX9_9BILA</name>
<evidence type="ECO:0000256" key="1">
    <source>
        <dbReference type="ARBA" id="ARBA00022771"/>
    </source>
</evidence>
<evidence type="ECO:0000313" key="6">
    <source>
        <dbReference type="EMBL" id="KAI1729372.1"/>
    </source>
</evidence>
<sequence length="358" mass="39982">MPLSGLLAAVRKKILTYPSSSHHQHLDDSDSAESSDHHCRRKSADNCACQCHSCHCCDNTVEGSREFGRPLSENAPQQRRAGSAKPAQDSRCRSDNDLGFCQLGNCPSTSTSSVGMHHDNKDVNENIKEAADKALRRHLSTFVVNPNTGEAKGVSGVPTTSQNRRGTMDRENHRPTSGKYSCCGCTGGDRSRGSQRHSRSAKNSHRTGSEYGVDPPTNMDCLGFSASTRSRKKTQSAERASSKPNMPPTRTVRIQKLLERFRRDPEEPNAEDRCCICYVRRASVRAYPCGHQVFCRMCGVSIIQSLFESKEEMMRCVLCRNQIAVLRHQKTGKMTSIKDLNPSKMTEQPARLWPWHWN</sequence>
<comment type="caution">
    <text evidence="6">The sequence shown here is derived from an EMBL/GenBank/DDBJ whole genome shotgun (WGS) entry which is preliminary data.</text>
</comment>
<dbReference type="AlphaFoldDB" id="A0AAD4NFX9"/>
<evidence type="ECO:0000313" key="7">
    <source>
        <dbReference type="Proteomes" id="UP001201812"/>
    </source>
</evidence>
<feature type="compositionally biased region" description="Basic residues" evidence="4">
    <location>
        <begin position="193"/>
        <end position="205"/>
    </location>
</feature>
<feature type="region of interest" description="Disordered" evidence="4">
    <location>
        <begin position="188"/>
        <end position="251"/>
    </location>
</feature>
<evidence type="ECO:0000256" key="2">
    <source>
        <dbReference type="ARBA" id="ARBA00022833"/>
    </source>
</evidence>
<feature type="region of interest" description="Disordered" evidence="4">
    <location>
        <begin position="68"/>
        <end position="91"/>
    </location>
</feature>
<feature type="domain" description="RING-type" evidence="5">
    <location>
        <begin position="274"/>
        <end position="320"/>
    </location>
</feature>
<organism evidence="6 7">
    <name type="scientific">Ditylenchus destructor</name>
    <dbReference type="NCBI Taxonomy" id="166010"/>
    <lineage>
        <taxon>Eukaryota</taxon>
        <taxon>Metazoa</taxon>
        <taxon>Ecdysozoa</taxon>
        <taxon>Nematoda</taxon>
        <taxon>Chromadorea</taxon>
        <taxon>Rhabditida</taxon>
        <taxon>Tylenchina</taxon>
        <taxon>Tylenchomorpha</taxon>
        <taxon>Sphaerularioidea</taxon>
        <taxon>Anguinidae</taxon>
        <taxon>Anguininae</taxon>
        <taxon>Ditylenchus</taxon>
    </lineage>
</organism>
<reference evidence="6" key="1">
    <citation type="submission" date="2022-01" db="EMBL/GenBank/DDBJ databases">
        <title>Genome Sequence Resource for Two Populations of Ditylenchus destructor, the Migratory Endoparasitic Phytonematode.</title>
        <authorList>
            <person name="Zhang H."/>
            <person name="Lin R."/>
            <person name="Xie B."/>
        </authorList>
    </citation>
    <scope>NUCLEOTIDE SEQUENCE</scope>
    <source>
        <strain evidence="6">BazhouSP</strain>
    </source>
</reference>
<keyword evidence="7" id="KW-1185">Reference proteome</keyword>
<evidence type="ECO:0000259" key="5">
    <source>
        <dbReference type="PROSITE" id="PS50089"/>
    </source>
</evidence>
<dbReference type="InterPro" id="IPR001841">
    <property type="entry name" value="Znf_RING"/>
</dbReference>
<dbReference type="SUPFAM" id="SSF57850">
    <property type="entry name" value="RING/U-box"/>
    <property type="match status" value="1"/>
</dbReference>
<keyword evidence="1 3" id="KW-0479">Metal-binding</keyword>
<proteinExistence type="predicted"/>
<dbReference type="GO" id="GO:0008270">
    <property type="term" value="F:zinc ion binding"/>
    <property type="evidence" value="ECO:0007669"/>
    <property type="project" value="UniProtKB-KW"/>
</dbReference>
<gene>
    <name evidence="6" type="ORF">DdX_01610</name>
</gene>
<dbReference type="Proteomes" id="UP001201812">
    <property type="component" value="Unassembled WGS sequence"/>
</dbReference>
<dbReference type="InterPro" id="IPR013083">
    <property type="entry name" value="Znf_RING/FYVE/PHD"/>
</dbReference>
<keyword evidence="1 3" id="KW-0863">Zinc-finger</keyword>
<feature type="region of interest" description="Disordered" evidence="4">
    <location>
        <begin position="146"/>
        <end position="176"/>
    </location>
</feature>
<dbReference type="PROSITE" id="PS50089">
    <property type="entry name" value="ZF_RING_2"/>
    <property type="match status" value="1"/>
</dbReference>
<dbReference type="EMBL" id="JAKKPZ010000001">
    <property type="protein sequence ID" value="KAI1729372.1"/>
    <property type="molecule type" value="Genomic_DNA"/>
</dbReference>
<evidence type="ECO:0000256" key="4">
    <source>
        <dbReference type="SAM" id="MobiDB-lite"/>
    </source>
</evidence>
<dbReference type="Gene3D" id="3.30.40.10">
    <property type="entry name" value="Zinc/RING finger domain, C3HC4 (zinc finger)"/>
    <property type="match status" value="1"/>
</dbReference>
<dbReference type="Pfam" id="PF13920">
    <property type="entry name" value="zf-C3HC4_3"/>
    <property type="match status" value="1"/>
</dbReference>
<keyword evidence="2" id="KW-0862">Zinc</keyword>